<dbReference type="Proteomes" id="UP000305064">
    <property type="component" value="Unassembled WGS sequence"/>
</dbReference>
<proteinExistence type="predicted"/>
<feature type="domain" description="Hypervirulence associated protein TUDOR" evidence="2">
    <location>
        <begin position="9"/>
        <end position="71"/>
    </location>
</feature>
<organism evidence="3 4">
    <name type="scientific">Aureobasidium pullulans</name>
    <name type="common">Black yeast</name>
    <name type="synonym">Pullularia pullulans</name>
    <dbReference type="NCBI Taxonomy" id="5580"/>
    <lineage>
        <taxon>Eukaryota</taxon>
        <taxon>Fungi</taxon>
        <taxon>Dikarya</taxon>
        <taxon>Ascomycota</taxon>
        <taxon>Pezizomycotina</taxon>
        <taxon>Dothideomycetes</taxon>
        <taxon>Dothideomycetidae</taxon>
        <taxon>Dothideales</taxon>
        <taxon>Saccotheciaceae</taxon>
        <taxon>Aureobasidium</taxon>
    </lineage>
</organism>
<dbReference type="EMBL" id="QZBJ01000004">
    <property type="protein sequence ID" value="THY79048.1"/>
    <property type="molecule type" value="Genomic_DNA"/>
</dbReference>
<feature type="compositionally biased region" description="Basic and acidic residues" evidence="1">
    <location>
        <begin position="1"/>
        <end position="10"/>
    </location>
</feature>
<feature type="region of interest" description="Disordered" evidence="1">
    <location>
        <begin position="1"/>
        <end position="222"/>
    </location>
</feature>
<gene>
    <name evidence="3" type="ORF">D6C94_00869</name>
</gene>
<reference evidence="3 4" key="1">
    <citation type="submission" date="2018-10" db="EMBL/GenBank/DDBJ databases">
        <title>Fifty Aureobasidium pullulans genomes reveal a recombining polyextremotolerant generalist.</title>
        <authorList>
            <person name="Gostincar C."/>
            <person name="Turk M."/>
            <person name="Zajc J."/>
            <person name="Gunde-Cimerman N."/>
        </authorList>
    </citation>
    <scope>NUCLEOTIDE SEQUENCE [LARGE SCALE GENOMIC DNA]</scope>
    <source>
        <strain evidence="3 4">EXF-4256</strain>
    </source>
</reference>
<name>A0AB38M907_AURPU</name>
<comment type="caution">
    <text evidence="3">The sequence shown here is derived from an EMBL/GenBank/DDBJ whole genome shotgun (WGS) entry which is preliminary data.</text>
</comment>
<feature type="compositionally biased region" description="Basic and acidic residues" evidence="1">
    <location>
        <begin position="64"/>
        <end position="156"/>
    </location>
</feature>
<dbReference type="Pfam" id="PF11160">
    <property type="entry name" value="Hva1_TUDOR"/>
    <property type="match status" value="1"/>
</dbReference>
<sequence length="222" mass="24879">MSDKEIKEGDQVSWQWSGSRPGGTVSEIAKEGELSIETKRGNEVKKNADPEDPAVKISRSGNDVVKRAHELDVEKEGDKHKEDQGEEKTVTKDDTKEKNGDDKKEEDAKKKEDEKEEKKAEKEEKKEAEKEKKESNKADEKKEDGEAKTGDKREASDEAADEEPSKKQQKTDEDGEENGDKKKRGRPAKNGNETSTIKPKKEPKKAATESGEPRRSSRLNSS</sequence>
<feature type="compositionally biased region" description="Basic and acidic residues" evidence="1">
    <location>
        <begin position="163"/>
        <end position="172"/>
    </location>
</feature>
<evidence type="ECO:0000256" key="1">
    <source>
        <dbReference type="SAM" id="MobiDB-lite"/>
    </source>
</evidence>
<feature type="compositionally biased region" description="Basic and acidic residues" evidence="1">
    <location>
        <begin position="28"/>
        <end position="49"/>
    </location>
</feature>
<dbReference type="AlphaFoldDB" id="A0AB38M907"/>
<evidence type="ECO:0000313" key="4">
    <source>
        <dbReference type="Proteomes" id="UP000305064"/>
    </source>
</evidence>
<feature type="compositionally biased region" description="Basic and acidic residues" evidence="1">
    <location>
        <begin position="204"/>
        <end position="215"/>
    </location>
</feature>
<dbReference type="InterPro" id="IPR021331">
    <property type="entry name" value="Hva1_TUDOR"/>
</dbReference>
<evidence type="ECO:0000313" key="3">
    <source>
        <dbReference type="EMBL" id="THY79048.1"/>
    </source>
</evidence>
<protein>
    <recommendedName>
        <fullName evidence="2">Hypervirulence associated protein TUDOR domain-containing protein</fullName>
    </recommendedName>
</protein>
<accession>A0AB38M907</accession>
<evidence type="ECO:0000259" key="2">
    <source>
        <dbReference type="Pfam" id="PF11160"/>
    </source>
</evidence>